<feature type="transmembrane region" description="Helical" evidence="1">
    <location>
        <begin position="31"/>
        <end position="51"/>
    </location>
</feature>
<dbReference type="SUPFAM" id="SSF111331">
    <property type="entry name" value="NAD kinase/diacylglycerol kinase-like"/>
    <property type="match status" value="1"/>
</dbReference>
<evidence type="ECO:0000259" key="2">
    <source>
        <dbReference type="PROSITE" id="PS50054"/>
    </source>
</evidence>
<evidence type="ECO:0000256" key="1">
    <source>
        <dbReference type="SAM" id="Phobius"/>
    </source>
</evidence>
<feature type="domain" description="Tyrosine-protein phosphatase" evidence="2">
    <location>
        <begin position="88"/>
        <end position="235"/>
    </location>
</feature>
<dbReference type="Pfam" id="PF00781">
    <property type="entry name" value="DAGK_cat"/>
    <property type="match status" value="1"/>
</dbReference>
<dbReference type="PANTHER" id="PTHR30492">
    <property type="entry name" value="METHYLGLYOXAL SYNTHASE"/>
    <property type="match status" value="1"/>
</dbReference>
<evidence type="ECO:0000259" key="4">
    <source>
        <dbReference type="PROSITE" id="PS50146"/>
    </source>
</evidence>
<dbReference type="InterPro" id="IPR020422">
    <property type="entry name" value="TYR_PHOSPHATASE_DUAL_dom"/>
</dbReference>
<feature type="transmembrane region" description="Helical" evidence="1">
    <location>
        <begin position="7"/>
        <end position="25"/>
    </location>
</feature>
<dbReference type="RefSeq" id="WP_109338669.1">
    <property type="nucleotide sequence ID" value="NZ_CP029347.1"/>
</dbReference>
<dbReference type="GO" id="GO:0019242">
    <property type="term" value="P:methylglyoxal biosynthetic process"/>
    <property type="evidence" value="ECO:0007669"/>
    <property type="project" value="InterPro"/>
</dbReference>
<dbReference type="OrthoDB" id="142078at2"/>
<dbReference type="InterPro" id="IPR029021">
    <property type="entry name" value="Prot-tyrosine_phosphatase-like"/>
</dbReference>
<dbReference type="EC" id="3.1.3.48" evidence="5"/>
<dbReference type="SMART" id="SM00046">
    <property type="entry name" value="DAGKc"/>
    <property type="match status" value="1"/>
</dbReference>
<organism evidence="5 6">
    <name type="scientific">Saliniradius amylolyticus</name>
    <dbReference type="NCBI Taxonomy" id="2183582"/>
    <lineage>
        <taxon>Bacteria</taxon>
        <taxon>Pseudomonadati</taxon>
        <taxon>Pseudomonadota</taxon>
        <taxon>Gammaproteobacteria</taxon>
        <taxon>Alteromonadales</taxon>
        <taxon>Alteromonadaceae</taxon>
        <taxon>Saliniradius</taxon>
    </lineage>
</organism>
<feature type="transmembrane region" description="Helical" evidence="1">
    <location>
        <begin position="63"/>
        <end position="81"/>
    </location>
</feature>
<evidence type="ECO:0000313" key="6">
    <source>
        <dbReference type="Proteomes" id="UP000245728"/>
    </source>
</evidence>
<name>A0A2S2E021_9ALTE</name>
<dbReference type="PROSITE" id="PS50146">
    <property type="entry name" value="DAGK"/>
    <property type="match status" value="1"/>
</dbReference>
<feature type="domain" description="DAGKc" evidence="4">
    <location>
        <begin position="236"/>
        <end position="369"/>
    </location>
</feature>
<dbReference type="Gene3D" id="2.60.200.40">
    <property type="match status" value="1"/>
</dbReference>
<dbReference type="InterPro" id="IPR001206">
    <property type="entry name" value="Diacylglycerol_kinase_cat_dom"/>
</dbReference>
<dbReference type="AlphaFoldDB" id="A0A2S2E021"/>
<dbReference type="Gene3D" id="3.40.50.10330">
    <property type="entry name" value="Probable inorganic polyphosphate/atp-NAD kinase, domain 1"/>
    <property type="match status" value="1"/>
</dbReference>
<keyword evidence="1" id="KW-0812">Transmembrane</keyword>
<evidence type="ECO:0000313" key="5">
    <source>
        <dbReference type="EMBL" id="AWL10994.1"/>
    </source>
</evidence>
<dbReference type="NCBIfam" id="NF009025">
    <property type="entry name" value="PRK12361.1"/>
    <property type="match status" value="1"/>
</dbReference>
<keyword evidence="6" id="KW-1185">Reference proteome</keyword>
<dbReference type="Pfam" id="PF00782">
    <property type="entry name" value="DSPc"/>
    <property type="match status" value="1"/>
</dbReference>
<dbReference type="EMBL" id="CP029347">
    <property type="protein sequence ID" value="AWL10994.1"/>
    <property type="molecule type" value="Genomic_DNA"/>
</dbReference>
<dbReference type="GO" id="GO:0005829">
    <property type="term" value="C:cytosol"/>
    <property type="evidence" value="ECO:0007669"/>
    <property type="project" value="TreeGrafter"/>
</dbReference>
<dbReference type="Gene3D" id="3.90.190.10">
    <property type="entry name" value="Protein tyrosine phosphatase superfamily"/>
    <property type="match status" value="1"/>
</dbReference>
<dbReference type="SUPFAM" id="SSF52799">
    <property type="entry name" value="(Phosphotyrosine protein) phosphatases II"/>
    <property type="match status" value="1"/>
</dbReference>
<dbReference type="GO" id="GO:0016301">
    <property type="term" value="F:kinase activity"/>
    <property type="evidence" value="ECO:0007669"/>
    <property type="project" value="InterPro"/>
</dbReference>
<dbReference type="GO" id="GO:0008929">
    <property type="term" value="F:methylglyoxal synthase activity"/>
    <property type="evidence" value="ECO:0007669"/>
    <property type="project" value="InterPro"/>
</dbReference>
<dbReference type="InterPro" id="IPR000387">
    <property type="entry name" value="Tyr_Pase_dom"/>
</dbReference>
<accession>A0A2S2E021</accession>
<dbReference type="InterPro" id="IPR017438">
    <property type="entry name" value="ATP-NAD_kinase_N"/>
</dbReference>
<dbReference type="KEGG" id="salh:HMF8227_00498"/>
<dbReference type="GO" id="GO:0004722">
    <property type="term" value="F:protein serine/threonine phosphatase activity"/>
    <property type="evidence" value="ECO:0007669"/>
    <property type="project" value="UniProtKB-EC"/>
</dbReference>
<dbReference type="SMART" id="SM00195">
    <property type="entry name" value="DSPc"/>
    <property type="match status" value="1"/>
</dbReference>
<protein>
    <submittedName>
        <fullName evidence="5">Protein-serine/threonine phosphatase</fullName>
        <ecNumber evidence="5">3.1.3.16</ecNumber>
        <ecNumber evidence="5">3.1.3.48</ecNumber>
    </submittedName>
</protein>
<evidence type="ECO:0000259" key="3">
    <source>
        <dbReference type="PROSITE" id="PS50056"/>
    </source>
</evidence>
<dbReference type="Proteomes" id="UP000245728">
    <property type="component" value="Chromosome"/>
</dbReference>
<dbReference type="PROSITE" id="PS50056">
    <property type="entry name" value="TYR_PHOSPHATASE_2"/>
    <property type="match status" value="1"/>
</dbReference>
<dbReference type="GO" id="GO:0004725">
    <property type="term" value="F:protein tyrosine phosphatase activity"/>
    <property type="evidence" value="ECO:0007669"/>
    <property type="project" value="UniProtKB-EC"/>
</dbReference>
<feature type="domain" description="Tyrosine specific protein phosphatases" evidence="3">
    <location>
        <begin position="155"/>
        <end position="224"/>
    </location>
</feature>
<dbReference type="PANTHER" id="PTHR30492:SF0">
    <property type="entry name" value="METHYLGLYOXAL SYNTHASE"/>
    <property type="match status" value="1"/>
</dbReference>
<reference evidence="5 6" key="1">
    <citation type="submission" date="2018-05" db="EMBL/GenBank/DDBJ databases">
        <title>Salinimonas sp. HMF8227 Genome sequencing and assembly.</title>
        <authorList>
            <person name="Kang H."/>
            <person name="Kang J."/>
            <person name="Cha I."/>
            <person name="Kim H."/>
            <person name="Joh K."/>
        </authorList>
    </citation>
    <scope>NUCLEOTIDE SEQUENCE [LARGE SCALE GENOMIC DNA]</scope>
    <source>
        <strain evidence="5 6">HMF8227</strain>
    </source>
</reference>
<dbReference type="InterPro" id="IPR004363">
    <property type="entry name" value="Methylgl_synth"/>
</dbReference>
<dbReference type="PROSITE" id="PS50054">
    <property type="entry name" value="TYR_PHOSPHATASE_DUAL"/>
    <property type="match status" value="1"/>
</dbReference>
<proteinExistence type="predicted"/>
<sequence length="541" mass="60038">MRVALGYFSGALVALMLGLLAPYWFIKLVLFWSAVALGIVATGYLFSIHSLFRKRANGRIPRYIRWLLWPVTLGSSLYNRWRRHRDKGPAFHQLSDHLYVGSRLFQSDIETLKQEGIVAILDVTAEFNGLDWSEDEEHLHYLNIPVLDHRFPPAKELHRALNWLHNHIRQGRSVIVHCALGRGRSVFVSAAYLLACNPEQSVKGLLSDISATRRIARLNRSQKRQLNALKKTNHLHFGDPAALIINPVAGGGKWQRHKALIMQKLSQYYLLEVYKTTEQHSASELARQALKQGHTRLFAGGGDGTVNAVAATMVDSDATLGILPLGTANALSSVLLGQHSSLIPMDIACDVITRQYTQRIDTLNCNDETALLMVGLGFECSMIENADREAKDAEGQIAYLKGFWQAINANDSLELEYQLDDEAPFSEDTASVVIANAAPFSSILARGGGEPRFDDGLLDMTLIPAQEGVSGHIASLLELTFESMTETTLPGKTHHFTPKQVVIRAGQSINYVLDGEKRRASELTIRVCPRTLNVLVPHPEV</sequence>
<dbReference type="InterPro" id="IPR016064">
    <property type="entry name" value="NAD/diacylglycerol_kinase_sf"/>
</dbReference>
<keyword evidence="1" id="KW-1133">Transmembrane helix</keyword>
<keyword evidence="5" id="KW-0378">Hydrolase</keyword>
<dbReference type="InterPro" id="IPR000340">
    <property type="entry name" value="Dual-sp_phosphatase_cat-dom"/>
</dbReference>
<dbReference type="EC" id="3.1.3.16" evidence="5"/>
<gene>
    <name evidence="5" type="ORF">HMF8227_00498</name>
</gene>
<keyword evidence="1" id="KW-0472">Membrane</keyword>